<accession>A0A368VC52</accession>
<evidence type="ECO:0000313" key="2">
    <source>
        <dbReference type="Proteomes" id="UP000252733"/>
    </source>
</evidence>
<reference evidence="1 2" key="1">
    <citation type="submission" date="2018-07" db="EMBL/GenBank/DDBJ databases">
        <title>Freshwater and sediment microbial communities from various areas in North America, analyzing microbe dynamics in response to fracking.</title>
        <authorList>
            <person name="Lamendella R."/>
        </authorList>
    </citation>
    <scope>NUCLEOTIDE SEQUENCE [LARGE SCALE GENOMIC DNA]</scope>
    <source>
        <strain evidence="1 2">160A</strain>
    </source>
</reference>
<name>A0A368VC52_9BACT</name>
<evidence type="ECO:0000313" key="1">
    <source>
        <dbReference type="EMBL" id="RCW38263.1"/>
    </source>
</evidence>
<keyword evidence="2" id="KW-1185">Reference proteome</keyword>
<dbReference type="Proteomes" id="UP000252733">
    <property type="component" value="Unassembled WGS sequence"/>
</dbReference>
<dbReference type="AlphaFoldDB" id="A0A368VC52"/>
<proteinExistence type="predicted"/>
<organism evidence="1 2">
    <name type="scientific">Marinilabilia salmonicolor</name>
    <dbReference type="NCBI Taxonomy" id="989"/>
    <lineage>
        <taxon>Bacteria</taxon>
        <taxon>Pseudomonadati</taxon>
        <taxon>Bacteroidota</taxon>
        <taxon>Bacteroidia</taxon>
        <taxon>Marinilabiliales</taxon>
        <taxon>Marinilabiliaceae</taxon>
        <taxon>Marinilabilia</taxon>
    </lineage>
</organism>
<dbReference type="EMBL" id="QPIZ01000004">
    <property type="protein sequence ID" value="RCW38263.1"/>
    <property type="molecule type" value="Genomic_DNA"/>
</dbReference>
<comment type="caution">
    <text evidence="1">The sequence shown here is derived from an EMBL/GenBank/DDBJ whole genome shotgun (WGS) entry which is preliminary data.</text>
</comment>
<gene>
    <name evidence="1" type="ORF">DFO77_10419</name>
</gene>
<protein>
    <submittedName>
        <fullName evidence="1">Type VI secretion system (T6SS) VasB/ImpH family protein</fullName>
    </submittedName>
</protein>
<sequence>MTPNLKKIKLLQNINKSGADFKPEVIAALLIDQGFRFDQFIFLRKGGAKRGFSKDISEVNLKQLGGGFNEKYVEIGVNRRGIYDGLPEGIFHKNAQHNPGKSKQQVLQEFNKHREEEFFARRFFCLFEVECDRTSVLTHRLELYYDKKSHRRNFVEVFSEYWPVLSEIPLHKAVLFLKMVPFFSSIRNSFLKIADVISLITGVDIEIGIARNRKKPQIAINTGGLGKVHLGQNFVLKGYCEERLQDIEVLIGPVDADSMQNFLPGGVDLKIINCLSDNLFSANKHIDLKYRMSPESNRFILGRNERRVNNNFLGINTVMVN</sequence>